<comment type="caution">
    <text evidence="11">The sequence shown here is derived from an EMBL/GenBank/DDBJ whole genome shotgun (WGS) entry which is preliminary data.</text>
</comment>
<dbReference type="InterPro" id="IPR013114">
    <property type="entry name" value="FabA_FabZ"/>
</dbReference>
<dbReference type="NCBIfam" id="NF000582">
    <property type="entry name" value="PRK00006.1"/>
    <property type="match status" value="1"/>
</dbReference>
<comment type="catalytic activity">
    <reaction evidence="1 10">
        <text>a (3R)-hydroxyacyl-[ACP] = a (2E)-enoyl-[ACP] + H2O</text>
        <dbReference type="Rhea" id="RHEA:13097"/>
        <dbReference type="Rhea" id="RHEA-COMP:9925"/>
        <dbReference type="Rhea" id="RHEA-COMP:9945"/>
        <dbReference type="ChEBI" id="CHEBI:15377"/>
        <dbReference type="ChEBI" id="CHEBI:78784"/>
        <dbReference type="ChEBI" id="CHEBI:78827"/>
        <dbReference type="EC" id="4.2.1.59"/>
    </reaction>
</comment>
<keyword evidence="12" id="KW-1185">Reference proteome</keyword>
<feature type="active site" evidence="10">
    <location>
        <position position="48"/>
    </location>
</feature>
<dbReference type="HAMAP" id="MF_00406">
    <property type="entry name" value="FabZ"/>
    <property type="match status" value="1"/>
</dbReference>
<reference evidence="11 12" key="1">
    <citation type="submission" date="2018-05" db="EMBL/GenBank/DDBJ databases">
        <title>Kurthia sibirica genome sequence.</title>
        <authorList>
            <person name="Maclea K.S."/>
            <person name="Goen A.E."/>
        </authorList>
    </citation>
    <scope>NUCLEOTIDE SEQUENCE [LARGE SCALE GENOMIC DNA]</scope>
    <source>
        <strain evidence="11 12">ATCC 49154</strain>
    </source>
</reference>
<evidence type="ECO:0000256" key="9">
    <source>
        <dbReference type="ARBA" id="ARBA00025049"/>
    </source>
</evidence>
<dbReference type="GO" id="GO:0005737">
    <property type="term" value="C:cytoplasm"/>
    <property type="evidence" value="ECO:0007669"/>
    <property type="project" value="UniProtKB-SubCell"/>
</dbReference>
<evidence type="ECO:0000313" key="11">
    <source>
        <dbReference type="EMBL" id="PWI25194.1"/>
    </source>
</evidence>
<dbReference type="GO" id="GO:0009245">
    <property type="term" value="P:lipid A biosynthetic process"/>
    <property type="evidence" value="ECO:0007669"/>
    <property type="project" value="UniProtKB-UniRule"/>
</dbReference>
<dbReference type="OrthoDB" id="9772788at2"/>
<evidence type="ECO:0000256" key="7">
    <source>
        <dbReference type="ARBA" id="ARBA00023098"/>
    </source>
</evidence>
<evidence type="ECO:0000256" key="2">
    <source>
        <dbReference type="ARBA" id="ARBA00004496"/>
    </source>
</evidence>
<dbReference type="GO" id="GO:0006633">
    <property type="term" value="P:fatty acid biosynthetic process"/>
    <property type="evidence" value="ECO:0007669"/>
    <property type="project" value="UniProtKB-UniRule"/>
</dbReference>
<sequence>MLTADQIQQILPHRYPFLLVDRITELEVGKRAKGFKNVTINEEFFQGHFPGYPVMPGVLIIEAMAQVGGIALLSSDDYKGRIVFLTGIDNARFKRQVIPGDVLTMEVEFLKIRGGMGKGHGKVTVGDELVCEADILFAIGPKAE</sequence>
<accession>A0A2U3AKZ6</accession>
<dbReference type="InterPro" id="IPR010084">
    <property type="entry name" value="FabZ"/>
</dbReference>
<dbReference type="GO" id="GO:0019171">
    <property type="term" value="F:(3R)-hydroxyacyl-[acyl-carrier-protein] dehydratase activity"/>
    <property type="evidence" value="ECO:0007669"/>
    <property type="project" value="UniProtKB-EC"/>
</dbReference>
<proteinExistence type="inferred from homology"/>
<keyword evidence="8 10" id="KW-0456">Lyase</keyword>
<evidence type="ECO:0000313" key="12">
    <source>
        <dbReference type="Proteomes" id="UP000245938"/>
    </source>
</evidence>
<dbReference type="PANTHER" id="PTHR30272:SF1">
    <property type="entry name" value="3-HYDROXYACYL-[ACYL-CARRIER-PROTEIN] DEHYDRATASE"/>
    <property type="match status" value="1"/>
</dbReference>
<evidence type="ECO:0000256" key="1">
    <source>
        <dbReference type="ARBA" id="ARBA00001055"/>
    </source>
</evidence>
<dbReference type="AlphaFoldDB" id="A0A2U3AKZ6"/>
<comment type="similarity">
    <text evidence="3 10">Belongs to the thioester dehydratase family. FabZ subfamily.</text>
</comment>
<evidence type="ECO:0000256" key="6">
    <source>
        <dbReference type="ARBA" id="ARBA00022556"/>
    </source>
</evidence>
<dbReference type="EC" id="4.2.1.59" evidence="10"/>
<name>A0A2U3AKZ6_9BACL</name>
<dbReference type="FunFam" id="3.10.129.10:FF:000001">
    <property type="entry name" value="3-hydroxyacyl-[acyl-carrier-protein] dehydratase FabZ"/>
    <property type="match status" value="1"/>
</dbReference>
<dbReference type="Pfam" id="PF07977">
    <property type="entry name" value="FabA"/>
    <property type="match status" value="1"/>
</dbReference>
<evidence type="ECO:0000256" key="3">
    <source>
        <dbReference type="ARBA" id="ARBA00009174"/>
    </source>
</evidence>
<dbReference type="SUPFAM" id="SSF54637">
    <property type="entry name" value="Thioesterase/thiol ester dehydrase-isomerase"/>
    <property type="match status" value="1"/>
</dbReference>
<gene>
    <name evidence="10 11" type="primary">fabZ</name>
    <name evidence="11" type="ORF">DEX24_09670</name>
</gene>
<dbReference type="PANTHER" id="PTHR30272">
    <property type="entry name" value="3-HYDROXYACYL-[ACYL-CARRIER-PROTEIN] DEHYDRATASE"/>
    <property type="match status" value="1"/>
</dbReference>
<organism evidence="11 12">
    <name type="scientific">Kurthia sibirica</name>
    <dbReference type="NCBI Taxonomy" id="202750"/>
    <lineage>
        <taxon>Bacteria</taxon>
        <taxon>Bacillati</taxon>
        <taxon>Bacillota</taxon>
        <taxon>Bacilli</taxon>
        <taxon>Bacillales</taxon>
        <taxon>Caryophanaceae</taxon>
        <taxon>Kurthia</taxon>
    </lineage>
</organism>
<dbReference type="GO" id="GO:0016020">
    <property type="term" value="C:membrane"/>
    <property type="evidence" value="ECO:0007669"/>
    <property type="project" value="GOC"/>
</dbReference>
<keyword evidence="5 10" id="KW-0444">Lipid biosynthesis</keyword>
<dbReference type="RefSeq" id="WP_109306227.1">
    <property type="nucleotide sequence ID" value="NZ_BJUF01000006.1"/>
</dbReference>
<dbReference type="Proteomes" id="UP000245938">
    <property type="component" value="Unassembled WGS sequence"/>
</dbReference>
<keyword evidence="4 10" id="KW-0963">Cytoplasm</keyword>
<evidence type="ECO:0000256" key="10">
    <source>
        <dbReference type="HAMAP-Rule" id="MF_00406"/>
    </source>
</evidence>
<keyword evidence="7 10" id="KW-0443">Lipid metabolism</keyword>
<keyword evidence="6 10" id="KW-0441">Lipid A biosynthesis</keyword>
<comment type="subcellular location">
    <subcellularLocation>
        <location evidence="2 10">Cytoplasm</location>
    </subcellularLocation>
</comment>
<dbReference type="EMBL" id="QFVR01000011">
    <property type="protein sequence ID" value="PWI25194.1"/>
    <property type="molecule type" value="Genomic_DNA"/>
</dbReference>
<dbReference type="InterPro" id="IPR029069">
    <property type="entry name" value="HotDog_dom_sf"/>
</dbReference>
<dbReference type="NCBIfam" id="TIGR01750">
    <property type="entry name" value="fabZ"/>
    <property type="match status" value="1"/>
</dbReference>
<evidence type="ECO:0000256" key="8">
    <source>
        <dbReference type="ARBA" id="ARBA00023239"/>
    </source>
</evidence>
<protein>
    <recommendedName>
        <fullName evidence="10">3-hydroxyacyl-[acyl-carrier-protein] dehydratase FabZ</fullName>
        <ecNumber evidence="10">4.2.1.59</ecNumber>
    </recommendedName>
    <alternativeName>
        <fullName evidence="10">(3R)-hydroxymyristoyl-[acyl-carrier-protein] dehydratase</fullName>
        <shortName evidence="10">(3R)-hydroxymyristoyl-ACP dehydrase</shortName>
    </alternativeName>
    <alternativeName>
        <fullName evidence="10">Beta-hydroxyacyl-ACP dehydratase</fullName>
    </alternativeName>
</protein>
<dbReference type="Gene3D" id="3.10.129.10">
    <property type="entry name" value="Hotdog Thioesterase"/>
    <property type="match status" value="1"/>
</dbReference>
<evidence type="ECO:0000256" key="4">
    <source>
        <dbReference type="ARBA" id="ARBA00022490"/>
    </source>
</evidence>
<comment type="function">
    <text evidence="9 10">Involved in unsaturated fatty acids biosynthesis. Catalyzes the dehydration of short chain beta-hydroxyacyl-ACPs and long chain saturated and unsaturated beta-hydroxyacyl-ACPs.</text>
</comment>
<dbReference type="CDD" id="cd01288">
    <property type="entry name" value="FabZ"/>
    <property type="match status" value="1"/>
</dbReference>
<evidence type="ECO:0000256" key="5">
    <source>
        <dbReference type="ARBA" id="ARBA00022516"/>
    </source>
</evidence>